<proteinExistence type="predicted"/>
<protein>
    <recommendedName>
        <fullName evidence="3">ATP synthase F0 subunit 8</fullName>
    </recommendedName>
</protein>
<sequence>MFQNSLSQIIPAVRHSLLNTFISSTKNILNLSHSSLPEGEIMVHYFYIIWDFSYIFMRGRIFPQSQQLMINRQRLSGKLNKISTEKKILCANRGMLEGS</sequence>
<keyword evidence="2" id="KW-1185">Reference proteome</keyword>
<dbReference type="EMBL" id="JABFTP020000042">
    <property type="protein sequence ID" value="KAL3271488.1"/>
    <property type="molecule type" value="Genomic_DNA"/>
</dbReference>
<comment type="caution">
    <text evidence="1">The sequence shown here is derived from an EMBL/GenBank/DDBJ whole genome shotgun (WGS) entry which is preliminary data.</text>
</comment>
<evidence type="ECO:0008006" key="3">
    <source>
        <dbReference type="Google" id="ProtNLM"/>
    </source>
</evidence>
<accession>A0ABD2MYB5</accession>
<dbReference type="Proteomes" id="UP001516400">
    <property type="component" value="Unassembled WGS sequence"/>
</dbReference>
<reference evidence="1 2" key="1">
    <citation type="journal article" date="2021" name="BMC Biol.">
        <title>Horizontally acquired antibacterial genes associated with adaptive radiation of ladybird beetles.</title>
        <authorList>
            <person name="Li H.S."/>
            <person name="Tang X.F."/>
            <person name="Huang Y.H."/>
            <person name="Xu Z.Y."/>
            <person name="Chen M.L."/>
            <person name="Du X.Y."/>
            <person name="Qiu B.Y."/>
            <person name="Chen P.T."/>
            <person name="Zhang W."/>
            <person name="Slipinski A."/>
            <person name="Escalona H.E."/>
            <person name="Waterhouse R.M."/>
            <person name="Zwick A."/>
            <person name="Pang H."/>
        </authorList>
    </citation>
    <scope>NUCLEOTIDE SEQUENCE [LARGE SCALE GENOMIC DNA]</scope>
    <source>
        <strain evidence="1">SYSU2018</strain>
    </source>
</reference>
<evidence type="ECO:0000313" key="1">
    <source>
        <dbReference type="EMBL" id="KAL3271488.1"/>
    </source>
</evidence>
<name>A0ABD2MYB5_9CUCU</name>
<evidence type="ECO:0000313" key="2">
    <source>
        <dbReference type="Proteomes" id="UP001516400"/>
    </source>
</evidence>
<gene>
    <name evidence="1" type="ORF">HHI36_021971</name>
</gene>
<organism evidence="1 2">
    <name type="scientific">Cryptolaemus montrouzieri</name>
    <dbReference type="NCBI Taxonomy" id="559131"/>
    <lineage>
        <taxon>Eukaryota</taxon>
        <taxon>Metazoa</taxon>
        <taxon>Ecdysozoa</taxon>
        <taxon>Arthropoda</taxon>
        <taxon>Hexapoda</taxon>
        <taxon>Insecta</taxon>
        <taxon>Pterygota</taxon>
        <taxon>Neoptera</taxon>
        <taxon>Endopterygota</taxon>
        <taxon>Coleoptera</taxon>
        <taxon>Polyphaga</taxon>
        <taxon>Cucujiformia</taxon>
        <taxon>Coccinelloidea</taxon>
        <taxon>Coccinellidae</taxon>
        <taxon>Scymninae</taxon>
        <taxon>Scymnini</taxon>
        <taxon>Cryptolaemus</taxon>
    </lineage>
</organism>
<dbReference type="AlphaFoldDB" id="A0ABD2MYB5"/>